<comment type="caution">
    <text evidence="1">The sequence shown here is derived from an EMBL/GenBank/DDBJ whole genome shotgun (WGS) entry which is preliminary data.</text>
</comment>
<evidence type="ECO:0000313" key="2">
    <source>
        <dbReference type="Proteomes" id="UP001501736"/>
    </source>
</evidence>
<evidence type="ECO:0000313" key="1">
    <source>
        <dbReference type="EMBL" id="GAA3278253.1"/>
    </source>
</evidence>
<accession>A0ABP6R5J6</accession>
<reference evidence="2" key="1">
    <citation type="journal article" date="2019" name="Int. J. Syst. Evol. Microbiol.">
        <title>The Global Catalogue of Microorganisms (GCM) 10K type strain sequencing project: providing services to taxonomists for standard genome sequencing and annotation.</title>
        <authorList>
            <consortium name="The Broad Institute Genomics Platform"/>
            <consortium name="The Broad Institute Genome Sequencing Center for Infectious Disease"/>
            <person name="Wu L."/>
            <person name="Ma J."/>
        </authorList>
    </citation>
    <scope>NUCLEOTIDE SEQUENCE [LARGE SCALE GENOMIC DNA]</scope>
    <source>
        <strain evidence="2">JCM 11483</strain>
    </source>
</reference>
<gene>
    <name evidence="1" type="ORF">GCM10020260_00140</name>
</gene>
<protein>
    <recommendedName>
        <fullName evidence="3">C2H2-type domain-containing protein</fullName>
    </recommendedName>
</protein>
<sequence length="84" mass="9926">MDRDRPITQHRRRSLSDYNAQDAALRAAWGPSVEVPAPAMDEAGYSRWKPWRAFRCLRCRLLIEERHLVVHADFHDRLDAWLAE</sequence>
<proteinExistence type="predicted"/>
<dbReference type="EMBL" id="BAAAYG010000001">
    <property type="protein sequence ID" value="GAA3278253.1"/>
    <property type="molecule type" value="Genomic_DNA"/>
</dbReference>
<keyword evidence="2" id="KW-1185">Reference proteome</keyword>
<name>A0ABP6R5J6_9MICC</name>
<organism evidence="1 2">
    <name type="scientific">Nesterenkonia halobia</name>
    <dbReference type="NCBI Taxonomy" id="37922"/>
    <lineage>
        <taxon>Bacteria</taxon>
        <taxon>Bacillati</taxon>
        <taxon>Actinomycetota</taxon>
        <taxon>Actinomycetes</taxon>
        <taxon>Micrococcales</taxon>
        <taxon>Micrococcaceae</taxon>
        <taxon>Nesterenkonia</taxon>
    </lineage>
</organism>
<evidence type="ECO:0008006" key="3">
    <source>
        <dbReference type="Google" id="ProtNLM"/>
    </source>
</evidence>
<dbReference type="Proteomes" id="UP001501736">
    <property type="component" value="Unassembled WGS sequence"/>
</dbReference>